<dbReference type="EMBL" id="JALBCA010000027">
    <property type="protein sequence ID" value="KAI2388988.1"/>
    <property type="molecule type" value="Genomic_DNA"/>
</dbReference>
<accession>A0ACB8UZH8</accession>
<reference evidence="1" key="1">
    <citation type="journal article" date="2022" name="bioRxiv">
        <title>Population genetic analysis of Ophidiomyces ophidiicola, the causative agent of snake fungal disease, indicates recent introductions to the USA.</title>
        <authorList>
            <person name="Ladner J.T."/>
            <person name="Palmer J.M."/>
            <person name="Ettinger C.L."/>
            <person name="Stajich J.E."/>
            <person name="Farrell T.M."/>
            <person name="Glorioso B.M."/>
            <person name="Lawson B."/>
            <person name="Price S.J."/>
            <person name="Stengle A.G."/>
            <person name="Grear D.A."/>
            <person name="Lorch J.M."/>
        </authorList>
    </citation>
    <scope>NUCLEOTIDE SEQUENCE</scope>
    <source>
        <strain evidence="1">NWHC 24266-5</strain>
    </source>
</reference>
<proteinExistence type="predicted"/>
<gene>
    <name evidence="1" type="ORF">LOY88_002362</name>
</gene>
<name>A0ACB8UZH8_9EURO</name>
<organism evidence="1">
    <name type="scientific">Ophidiomyces ophidiicola</name>
    <dbReference type="NCBI Taxonomy" id="1387563"/>
    <lineage>
        <taxon>Eukaryota</taxon>
        <taxon>Fungi</taxon>
        <taxon>Dikarya</taxon>
        <taxon>Ascomycota</taxon>
        <taxon>Pezizomycotina</taxon>
        <taxon>Eurotiomycetes</taxon>
        <taxon>Eurotiomycetidae</taxon>
        <taxon>Onygenales</taxon>
        <taxon>Onygenaceae</taxon>
        <taxon>Ophidiomyces</taxon>
    </lineage>
</organism>
<comment type="caution">
    <text evidence="1">The sequence shown here is derived from an EMBL/GenBank/DDBJ whole genome shotgun (WGS) entry which is preliminary data.</text>
</comment>
<sequence length="307" mass="33759">MAKEEKSKLKQAIKKPLSWLSKSGPANNKAADQSKTLPVPTVDIQQSPSASGLWNPLFDRLQRRGVKINVDNIQPQDKSHLHSMLLEKIDSGMSGTEIGTFVVQQLQGKDQGLSNMFTQMIHHHFTYVEIALAAMELVGLANREDEFPGLPRGPILGGERRYYSRGFSPPAGGRSNSAGKSSSRGLTISERRGVGRAHIHLGGLRNPMTRQSTEVGHSKVRVQINKTTTTSFRAPSWPRQLMEDAEAGEAAQQITVASAIRQVQPETHCAEGEEYPPLLQPATMDRILRGLPNEGADIRPHPHEGEF</sequence>
<protein>
    <submittedName>
        <fullName evidence="1">Uncharacterized protein</fullName>
    </submittedName>
</protein>
<evidence type="ECO:0000313" key="1">
    <source>
        <dbReference type="EMBL" id="KAI2388988.1"/>
    </source>
</evidence>